<name>A0ACC2JE74_9PEZI</name>
<protein>
    <submittedName>
        <fullName evidence="1">Uncharacterized protein</fullName>
    </submittedName>
</protein>
<keyword evidence="2" id="KW-1185">Reference proteome</keyword>
<sequence length="683" mass="76017">MTPIQRLAAAAAAVLFASVSPARALFQNGSTFTPCDSPVYCNGELLKQIELARPFSDSKTFVDLPTKLPLDQVLAAFEKLAKPLSNNTELNEFLSTYFGQAGSELQAVPSDQLKTDPVFLNKINDSVVKQFVEKVIDIWPDLTRKYVGGESCDGCVGSFIPVNRTFVVAGGRFREPYYWDSFWILEGLLRTGGSFTEISRNIIENFLDFVEQFGFVPNGARIYYLNRSQPPLLTQMVKTYVDYTNDTSILDRALPLLVKEHSFWLVNRTVQIKAKGCTYSLAHYAVLNTEPRPESYREDWVTANNNSYYANSGIIYPETHALSDSEKAVLYANLASGAESGWDYGSRWLQNPSDAVNDVYFPLRSLNTVNVIGVDVNSILYANEITIAGYLRGAGDDATAAEFEELAQNRSAAMFDLMWNDKYSSYFDYNLTSNAQNLYIPADEDTTKAQKADAPDGYQVAFNPAQFYPFWLGAAPTQLKNNPLAIRNIYKCVANLLSDKAGGIAATNLKTGQQWDQPNVWPPLMYAIMKGLLNTPPTFGKQDPYYIETQELALELAQRYLDSTFCTWRSTGGSTDELPRLGGIEDPDAQGIIFEKYSDESINAAGSGGEYEVVEGFGWSNGVLIWAVDTFGNKLKRPDCGNLETAHFDNDKRAVFLSHIDSRWTKKFGRRAALESCSASIIP</sequence>
<gene>
    <name evidence="1" type="ORF">O1611_g8046</name>
</gene>
<dbReference type="EMBL" id="JAPUUL010002279">
    <property type="protein sequence ID" value="KAJ8125592.1"/>
    <property type="molecule type" value="Genomic_DNA"/>
</dbReference>
<evidence type="ECO:0000313" key="2">
    <source>
        <dbReference type="Proteomes" id="UP001153332"/>
    </source>
</evidence>
<proteinExistence type="predicted"/>
<reference evidence="1" key="1">
    <citation type="submission" date="2022-12" db="EMBL/GenBank/DDBJ databases">
        <title>Genome Sequence of Lasiodiplodia mahajangana.</title>
        <authorList>
            <person name="Buettner E."/>
        </authorList>
    </citation>
    <scope>NUCLEOTIDE SEQUENCE</scope>
    <source>
        <strain evidence="1">VT137</strain>
    </source>
</reference>
<dbReference type="Proteomes" id="UP001153332">
    <property type="component" value="Unassembled WGS sequence"/>
</dbReference>
<accession>A0ACC2JE74</accession>
<comment type="caution">
    <text evidence="1">The sequence shown here is derived from an EMBL/GenBank/DDBJ whole genome shotgun (WGS) entry which is preliminary data.</text>
</comment>
<evidence type="ECO:0000313" key="1">
    <source>
        <dbReference type="EMBL" id="KAJ8125592.1"/>
    </source>
</evidence>
<organism evidence="1 2">
    <name type="scientific">Lasiodiplodia mahajangana</name>
    <dbReference type="NCBI Taxonomy" id="1108764"/>
    <lineage>
        <taxon>Eukaryota</taxon>
        <taxon>Fungi</taxon>
        <taxon>Dikarya</taxon>
        <taxon>Ascomycota</taxon>
        <taxon>Pezizomycotina</taxon>
        <taxon>Dothideomycetes</taxon>
        <taxon>Dothideomycetes incertae sedis</taxon>
        <taxon>Botryosphaeriales</taxon>
        <taxon>Botryosphaeriaceae</taxon>
        <taxon>Lasiodiplodia</taxon>
    </lineage>
</organism>